<evidence type="ECO:0000313" key="3">
    <source>
        <dbReference type="Proteomes" id="UP000296201"/>
    </source>
</evidence>
<dbReference type="FunFam" id="2.20.25.10:FF:000002">
    <property type="entry name" value="UPF0434 protein YcaR"/>
    <property type="match status" value="1"/>
</dbReference>
<evidence type="ECO:0000256" key="1">
    <source>
        <dbReference type="HAMAP-Rule" id="MF_01187"/>
    </source>
</evidence>
<dbReference type="GO" id="GO:0016301">
    <property type="term" value="F:kinase activity"/>
    <property type="evidence" value="ECO:0007669"/>
    <property type="project" value="UniProtKB-KW"/>
</dbReference>
<name>A0A4P7NYU7_9GAMM</name>
<accession>A0A4P7NYU7</accession>
<dbReference type="PANTHER" id="PTHR33505">
    <property type="entry name" value="ZGC:162634"/>
    <property type="match status" value="1"/>
</dbReference>
<sequence length="67" mass="7571">MDSKLLDILVCPVTKTPLQFDKAQQELVSTAANLAFPVRDGIPIMLEEEARILTAEEKERFVKQKRG</sequence>
<keyword evidence="2" id="KW-0418">Kinase</keyword>
<proteinExistence type="inferred from homology"/>
<dbReference type="AlphaFoldDB" id="A0A4P7NYU7"/>
<gene>
    <name evidence="2" type="ORF">GHNINEIG_01022</name>
</gene>
<dbReference type="OrthoDB" id="9812205at2"/>
<dbReference type="PANTHER" id="PTHR33505:SF4">
    <property type="entry name" value="PROTEIN PREY, MITOCHONDRIAL"/>
    <property type="match status" value="1"/>
</dbReference>
<dbReference type="SUPFAM" id="SSF158997">
    <property type="entry name" value="Trm112p-like"/>
    <property type="match status" value="1"/>
</dbReference>
<dbReference type="InterPro" id="IPR005651">
    <property type="entry name" value="Trm112-like"/>
</dbReference>
<evidence type="ECO:0000313" key="2">
    <source>
        <dbReference type="EMBL" id="QBZ82981.1"/>
    </source>
</evidence>
<dbReference type="Proteomes" id="UP000296201">
    <property type="component" value="Chromosome"/>
</dbReference>
<dbReference type="Gene3D" id="2.20.25.10">
    <property type="match status" value="1"/>
</dbReference>
<dbReference type="EMBL" id="CP032096">
    <property type="protein sequence ID" value="QBZ82981.1"/>
    <property type="molecule type" value="Genomic_DNA"/>
</dbReference>
<protein>
    <recommendedName>
        <fullName evidence="1">UPF0434 protein GHNINEIG_01022</fullName>
    </recommendedName>
</protein>
<dbReference type="GO" id="GO:0005829">
    <property type="term" value="C:cytosol"/>
    <property type="evidence" value="ECO:0007669"/>
    <property type="project" value="TreeGrafter"/>
</dbReference>
<keyword evidence="2" id="KW-0808">Transferase</keyword>
<reference evidence="2 3" key="1">
    <citation type="submission" date="2018-08" db="EMBL/GenBank/DDBJ databases">
        <title>Horizontal acquisition of hydrogen conversion ability and other habitat adaptations in Hydrogenovibrio crunogenus strains.</title>
        <authorList>
            <person name="Gonnella G."/>
            <person name="Adam N."/>
            <person name="Perner M."/>
        </authorList>
    </citation>
    <scope>NUCLEOTIDE SEQUENCE [LARGE SCALE GENOMIC DNA]</scope>
    <source>
        <strain evidence="2 3">SP-41</strain>
    </source>
</reference>
<dbReference type="RefSeq" id="WP_135795643.1">
    <property type="nucleotide sequence ID" value="NZ_CP032096.1"/>
</dbReference>
<comment type="similarity">
    <text evidence="1">Belongs to the UPF0434 family.</text>
</comment>
<keyword evidence="3" id="KW-1185">Reference proteome</keyword>
<dbReference type="Pfam" id="PF03966">
    <property type="entry name" value="Trm112p"/>
    <property type="match status" value="1"/>
</dbReference>
<organism evidence="2 3">
    <name type="scientific">Hydrogenovibrio crunogenus</name>
    <dbReference type="NCBI Taxonomy" id="39765"/>
    <lineage>
        <taxon>Bacteria</taxon>
        <taxon>Pseudomonadati</taxon>
        <taxon>Pseudomonadota</taxon>
        <taxon>Gammaproteobacteria</taxon>
        <taxon>Thiotrichales</taxon>
        <taxon>Piscirickettsiaceae</taxon>
        <taxon>Hydrogenovibrio</taxon>
    </lineage>
</organism>
<dbReference type="HAMAP" id="MF_01187">
    <property type="entry name" value="UPF0434"/>
    <property type="match status" value="1"/>
</dbReference>